<dbReference type="AlphaFoldDB" id="A0AA88KLE7"/>
<feature type="transmembrane region" description="Helical" evidence="1">
    <location>
        <begin position="172"/>
        <end position="194"/>
    </location>
</feature>
<dbReference type="RefSeq" id="XP_044551797.1">
    <property type="nucleotide sequence ID" value="XM_044689924.1"/>
</dbReference>
<comment type="caution">
    <text evidence="2">The sequence shown here is derived from an EMBL/GenBank/DDBJ whole genome shotgun (WGS) entry which is preliminary data.</text>
</comment>
<protein>
    <submittedName>
        <fullName evidence="2">Uncharacterized protein</fullName>
    </submittedName>
</protein>
<gene>
    <name evidence="2" type="ORF">C9374_001399</name>
</gene>
<proteinExistence type="predicted"/>
<keyword evidence="1" id="KW-0472">Membrane</keyword>
<dbReference type="Proteomes" id="UP000816034">
    <property type="component" value="Unassembled WGS sequence"/>
</dbReference>
<keyword evidence="1" id="KW-0812">Transmembrane</keyword>
<name>A0AA88KLE7_NAELO</name>
<evidence type="ECO:0000313" key="2">
    <source>
        <dbReference type="EMBL" id="KAG2387805.1"/>
    </source>
</evidence>
<organism evidence="2 3">
    <name type="scientific">Naegleria lovaniensis</name>
    <name type="common">Amoeba</name>
    <dbReference type="NCBI Taxonomy" id="51637"/>
    <lineage>
        <taxon>Eukaryota</taxon>
        <taxon>Discoba</taxon>
        <taxon>Heterolobosea</taxon>
        <taxon>Tetramitia</taxon>
        <taxon>Eutetramitia</taxon>
        <taxon>Vahlkampfiidae</taxon>
        <taxon>Naegleria</taxon>
    </lineage>
</organism>
<dbReference type="EMBL" id="PYSW02000012">
    <property type="protein sequence ID" value="KAG2387805.1"/>
    <property type="molecule type" value="Genomic_DNA"/>
</dbReference>
<sequence length="262" mass="29404">MRQIKIRLDLFCDVVLVLLIISELVILLNEEVDAKTFGMNNNNHTELIFEFNNTLPSSSVVPFLFNITKEKENDNLKIFGGCGSFPCNFMIIKGQDYLEFLKNPSLGLLRKNAARLGLLNTTNVDDTLLFVGDVGLYAFIVVNSNGNDTWLSVRADFKYSYGRHVVLFLRQYWYIVLITGLVIVVIGLVVAFVANKAKGREMLNGMTSYSKKNSQQKRALLTEEDALSESFIEMATMDSIITHETNPSSLALDSTGDKKHSL</sequence>
<evidence type="ECO:0000256" key="1">
    <source>
        <dbReference type="SAM" id="Phobius"/>
    </source>
</evidence>
<accession>A0AA88KLE7</accession>
<keyword evidence="3" id="KW-1185">Reference proteome</keyword>
<evidence type="ECO:0000313" key="3">
    <source>
        <dbReference type="Proteomes" id="UP000816034"/>
    </source>
</evidence>
<dbReference type="GeneID" id="68093855"/>
<reference evidence="2 3" key="1">
    <citation type="journal article" date="2018" name="BMC Genomics">
        <title>The genome of Naegleria lovaniensis, the basis for a comparative approach to unravel pathogenicity factors of the human pathogenic amoeba N. fowleri.</title>
        <authorList>
            <person name="Liechti N."/>
            <person name="Schurch N."/>
            <person name="Bruggmann R."/>
            <person name="Wittwer M."/>
        </authorList>
    </citation>
    <scope>NUCLEOTIDE SEQUENCE [LARGE SCALE GENOMIC DNA]</scope>
    <source>
        <strain evidence="2 3">ATCC 30569</strain>
    </source>
</reference>
<keyword evidence="1" id="KW-1133">Transmembrane helix</keyword>